<reference evidence="5" key="1">
    <citation type="journal article" date="2019" name="Int. J. Syst. Evol. Microbiol.">
        <title>The Global Catalogue of Microorganisms (GCM) 10K type strain sequencing project: providing services to taxonomists for standard genome sequencing and annotation.</title>
        <authorList>
            <consortium name="The Broad Institute Genomics Platform"/>
            <consortium name="The Broad Institute Genome Sequencing Center for Infectious Disease"/>
            <person name="Wu L."/>
            <person name="Ma J."/>
        </authorList>
    </citation>
    <scope>NUCLEOTIDE SEQUENCE [LARGE SCALE GENOMIC DNA]</scope>
    <source>
        <strain evidence="5">CCUG 60023</strain>
    </source>
</reference>
<dbReference type="RefSeq" id="WP_377211015.1">
    <property type="nucleotide sequence ID" value="NZ_JBHTJV010000002.1"/>
</dbReference>
<dbReference type="PANTHER" id="PTHR42760:SF133">
    <property type="entry name" value="3-OXOACYL-[ACYL-CARRIER-PROTEIN] REDUCTASE"/>
    <property type="match status" value="1"/>
</dbReference>
<keyword evidence="2 4" id="KW-0560">Oxidoreductase</keyword>
<dbReference type="GO" id="GO:0016491">
    <property type="term" value="F:oxidoreductase activity"/>
    <property type="evidence" value="ECO:0007669"/>
    <property type="project" value="UniProtKB-KW"/>
</dbReference>
<comment type="similarity">
    <text evidence="1">Belongs to the short-chain dehydrogenases/reductases (SDR) family.</text>
</comment>
<comment type="caution">
    <text evidence="4">The sequence shown here is derived from an EMBL/GenBank/DDBJ whole genome shotgun (WGS) entry which is preliminary data.</text>
</comment>
<evidence type="ECO:0000256" key="2">
    <source>
        <dbReference type="ARBA" id="ARBA00023002"/>
    </source>
</evidence>
<dbReference type="Pfam" id="PF13561">
    <property type="entry name" value="adh_short_C2"/>
    <property type="match status" value="1"/>
</dbReference>
<dbReference type="NCBIfam" id="NF005559">
    <property type="entry name" value="PRK07231.1"/>
    <property type="match status" value="1"/>
</dbReference>
<dbReference type="InterPro" id="IPR057326">
    <property type="entry name" value="KR_dom"/>
</dbReference>
<evidence type="ECO:0000313" key="5">
    <source>
        <dbReference type="Proteomes" id="UP001597101"/>
    </source>
</evidence>
<protein>
    <submittedName>
        <fullName evidence="4">SDR family NAD(P)-dependent oxidoreductase</fullName>
        <ecNumber evidence="4">1.1.1.-</ecNumber>
    </submittedName>
</protein>
<dbReference type="PANTHER" id="PTHR42760">
    <property type="entry name" value="SHORT-CHAIN DEHYDROGENASES/REDUCTASES FAMILY MEMBER"/>
    <property type="match status" value="1"/>
</dbReference>
<sequence>MKLSGKTAIVTGGAQGIGYAIAKRFLTDGAQVVLSDVNDEAGLKAADELKSIGNVSYIHADVGERLDVHNLIASAIDKFGDIDVLVNNAGIVIGGDFLDLSESDFDKVLRVNLKGAFMCSQAAARHMVERVEAGGPAGSIINMSSTNAKLAIPSQIPYTISKGGVRQLTNVSAQALAPYGIRVNAIGPGSIATQMLDSVNSNPEAKRKVLSRTPLGRIGEPDEIASIASFLASSDSSYITGQTIYADGGRLGLAYVVDVDNDED</sequence>
<gene>
    <name evidence="4" type="ORF">ACFQ14_01970</name>
</gene>
<dbReference type="Gene3D" id="3.40.50.720">
    <property type="entry name" value="NAD(P)-binding Rossmann-like Domain"/>
    <property type="match status" value="1"/>
</dbReference>
<name>A0ABW3FD11_9HYPH</name>
<dbReference type="InterPro" id="IPR036291">
    <property type="entry name" value="NAD(P)-bd_dom_sf"/>
</dbReference>
<dbReference type="PRINTS" id="PR00080">
    <property type="entry name" value="SDRFAMILY"/>
</dbReference>
<organism evidence="4 5">
    <name type="scientific">Pseudahrensia aquimaris</name>
    <dbReference type="NCBI Taxonomy" id="744461"/>
    <lineage>
        <taxon>Bacteria</taxon>
        <taxon>Pseudomonadati</taxon>
        <taxon>Pseudomonadota</taxon>
        <taxon>Alphaproteobacteria</taxon>
        <taxon>Hyphomicrobiales</taxon>
        <taxon>Ahrensiaceae</taxon>
        <taxon>Pseudahrensia</taxon>
    </lineage>
</organism>
<dbReference type="SMART" id="SM00822">
    <property type="entry name" value="PKS_KR"/>
    <property type="match status" value="1"/>
</dbReference>
<feature type="domain" description="Ketoreductase" evidence="3">
    <location>
        <begin position="6"/>
        <end position="189"/>
    </location>
</feature>
<dbReference type="SUPFAM" id="SSF51735">
    <property type="entry name" value="NAD(P)-binding Rossmann-fold domains"/>
    <property type="match status" value="1"/>
</dbReference>
<evidence type="ECO:0000259" key="3">
    <source>
        <dbReference type="SMART" id="SM00822"/>
    </source>
</evidence>
<dbReference type="PRINTS" id="PR00081">
    <property type="entry name" value="GDHRDH"/>
</dbReference>
<proteinExistence type="inferred from homology"/>
<dbReference type="Proteomes" id="UP001597101">
    <property type="component" value="Unassembled WGS sequence"/>
</dbReference>
<dbReference type="EC" id="1.1.1.-" evidence="4"/>
<evidence type="ECO:0000313" key="4">
    <source>
        <dbReference type="EMBL" id="MFD0915165.1"/>
    </source>
</evidence>
<accession>A0ABW3FD11</accession>
<keyword evidence="5" id="KW-1185">Reference proteome</keyword>
<dbReference type="InterPro" id="IPR002347">
    <property type="entry name" value="SDR_fam"/>
</dbReference>
<evidence type="ECO:0000256" key="1">
    <source>
        <dbReference type="ARBA" id="ARBA00006484"/>
    </source>
</evidence>
<dbReference type="EMBL" id="JBHTJV010000002">
    <property type="protein sequence ID" value="MFD0915165.1"/>
    <property type="molecule type" value="Genomic_DNA"/>
</dbReference>